<feature type="domain" description="N-acetyltransferase" evidence="3">
    <location>
        <begin position="121"/>
        <end position="260"/>
    </location>
</feature>
<accession>A0A327JFK4</accession>
<dbReference type="PANTHER" id="PTHR43420:SF12">
    <property type="entry name" value="N-ACETYLTRANSFERASE DOMAIN-CONTAINING PROTEIN"/>
    <property type="match status" value="1"/>
</dbReference>
<dbReference type="InterPro" id="IPR016181">
    <property type="entry name" value="Acyl_CoA_acyltransferase"/>
</dbReference>
<dbReference type="EMBL" id="NPEV01000056">
    <property type="protein sequence ID" value="RAI25099.1"/>
    <property type="molecule type" value="Genomic_DNA"/>
</dbReference>
<evidence type="ECO:0000256" key="1">
    <source>
        <dbReference type="ARBA" id="ARBA00022679"/>
    </source>
</evidence>
<gene>
    <name evidence="4" type="ORF">CH339_19695</name>
</gene>
<comment type="caution">
    <text evidence="4">The sequence shown here is derived from an EMBL/GenBank/DDBJ whole genome shotgun (WGS) entry which is preliminary data.</text>
</comment>
<dbReference type="GO" id="GO:0016747">
    <property type="term" value="F:acyltransferase activity, transferring groups other than amino-acyl groups"/>
    <property type="evidence" value="ECO:0007669"/>
    <property type="project" value="InterPro"/>
</dbReference>
<dbReference type="SUPFAM" id="SSF55729">
    <property type="entry name" value="Acyl-CoA N-acyltransferases (Nat)"/>
    <property type="match status" value="1"/>
</dbReference>
<organism evidence="4 5">
    <name type="scientific">Rhodobium orientis</name>
    <dbReference type="NCBI Taxonomy" id="34017"/>
    <lineage>
        <taxon>Bacteria</taxon>
        <taxon>Pseudomonadati</taxon>
        <taxon>Pseudomonadota</taxon>
        <taxon>Alphaproteobacteria</taxon>
        <taxon>Hyphomicrobiales</taxon>
        <taxon>Rhodobiaceae</taxon>
        <taxon>Rhodobium</taxon>
    </lineage>
</organism>
<protein>
    <recommendedName>
        <fullName evidence="3">N-acetyltransferase domain-containing protein</fullName>
    </recommendedName>
</protein>
<dbReference type="Gene3D" id="3.40.630.30">
    <property type="match status" value="1"/>
</dbReference>
<dbReference type="InterPro" id="IPR000182">
    <property type="entry name" value="GNAT_dom"/>
</dbReference>
<dbReference type="AlphaFoldDB" id="A0A327JFK4"/>
<dbReference type="CDD" id="cd04301">
    <property type="entry name" value="NAT_SF"/>
    <property type="match status" value="1"/>
</dbReference>
<dbReference type="OrthoDB" id="9775595at2"/>
<keyword evidence="1" id="KW-0808">Transferase</keyword>
<dbReference type="RefSeq" id="WP_111436103.1">
    <property type="nucleotide sequence ID" value="NZ_JACIGG010000035.1"/>
</dbReference>
<evidence type="ECO:0000256" key="2">
    <source>
        <dbReference type="ARBA" id="ARBA00023315"/>
    </source>
</evidence>
<dbReference type="PANTHER" id="PTHR43420">
    <property type="entry name" value="ACETYLTRANSFERASE"/>
    <property type="match status" value="1"/>
</dbReference>
<sequence>MADVALVRRIEDAQLSVWPGVRTAIDGSWIVRISGGHTNRANSLNILDPADADDAERRFGWASGLYRRAGFPMVVRVTPLTPEPVVAIADARGFARFGETLMLVHDDPAALAAASASGGAVEVRETASEAFIDAVARFSGYSQAATGGFRAILGAMADEAAFVTARTQAGAPASCLIAALHRDVATVFAVVTDRKERRRGYARQTLEAAYRWAADGGARLFWIGVEADNAPAQALYRSYGFRETYRYHYRRALPPAEKGTG</sequence>
<dbReference type="InterPro" id="IPR056935">
    <property type="entry name" value="Rv0428c-like_C"/>
</dbReference>
<evidence type="ECO:0000313" key="4">
    <source>
        <dbReference type="EMBL" id="RAI25099.1"/>
    </source>
</evidence>
<name>A0A327JFK4_9HYPH</name>
<reference evidence="4 5" key="1">
    <citation type="submission" date="2017-07" db="EMBL/GenBank/DDBJ databases">
        <title>Draft Genome Sequences of Select Purple Nonsulfur Bacteria.</title>
        <authorList>
            <person name="Lasarre B."/>
            <person name="Mckinlay J.B."/>
        </authorList>
    </citation>
    <scope>NUCLEOTIDE SEQUENCE [LARGE SCALE GENOMIC DNA]</scope>
    <source>
        <strain evidence="4 5">DSM 11290</strain>
    </source>
</reference>
<keyword evidence="5" id="KW-1185">Reference proteome</keyword>
<dbReference type="Proteomes" id="UP000249299">
    <property type="component" value="Unassembled WGS sequence"/>
</dbReference>
<evidence type="ECO:0000313" key="5">
    <source>
        <dbReference type="Proteomes" id="UP000249299"/>
    </source>
</evidence>
<proteinExistence type="predicted"/>
<dbReference type="Pfam" id="PF24553">
    <property type="entry name" value="Rv0428c_C"/>
    <property type="match status" value="1"/>
</dbReference>
<dbReference type="PROSITE" id="PS51186">
    <property type="entry name" value="GNAT"/>
    <property type="match status" value="1"/>
</dbReference>
<keyword evidence="2" id="KW-0012">Acyltransferase</keyword>
<evidence type="ECO:0000259" key="3">
    <source>
        <dbReference type="PROSITE" id="PS51186"/>
    </source>
</evidence>
<dbReference type="InterPro" id="IPR050680">
    <property type="entry name" value="YpeA/RimI_acetyltransf"/>
</dbReference>